<dbReference type="EMBL" id="CP001629">
    <property type="protein sequence ID" value="ACU89918.1"/>
    <property type="molecule type" value="Genomic_DNA"/>
</dbReference>
<dbReference type="NCBIfam" id="TIGR00665">
    <property type="entry name" value="DnaB"/>
    <property type="match status" value="1"/>
</dbReference>
<dbReference type="GO" id="GO:0005829">
    <property type="term" value="C:cytosol"/>
    <property type="evidence" value="ECO:0007669"/>
    <property type="project" value="TreeGrafter"/>
</dbReference>
<evidence type="ECO:0000259" key="14">
    <source>
        <dbReference type="PROSITE" id="PS51199"/>
    </source>
</evidence>
<dbReference type="PANTHER" id="PTHR30153:SF2">
    <property type="entry name" value="REPLICATIVE DNA HELICASE"/>
    <property type="match status" value="1"/>
</dbReference>
<protein>
    <recommendedName>
        <fullName evidence="12 13">Replicative DNA helicase</fullName>
        <ecNumber evidence="12 13">5.6.2.3</ecNumber>
    </recommendedName>
</protein>
<keyword evidence="8 13" id="KW-0238">DNA-binding</keyword>
<dbReference type="PROSITE" id="PS51199">
    <property type="entry name" value="SF4_HELICASE"/>
    <property type="match status" value="1"/>
</dbReference>
<evidence type="ECO:0000256" key="13">
    <source>
        <dbReference type="RuleBase" id="RU362085"/>
    </source>
</evidence>
<dbReference type="OrthoDB" id="9773982at2"/>
<dbReference type="SUPFAM" id="SSF52540">
    <property type="entry name" value="P-loop containing nucleoside triphosphate hydrolases"/>
    <property type="match status" value="1"/>
</dbReference>
<sequence>MQPKKPQSKFGQRLGTKIQPEEALQKASSDLLRRVPPHNTEAEQAVLGGVFLRNDIFHTLVDTINDEDFYSPVHRIIYQAFQELYRRREPVDLVTVAEYLQTKGQLDEVGGTVYLASLAESVASASNAVFHAQIVRDKSVRRRLIQTSSEILTSCFEAGEQTESLLDQAEQQIFSIAESKGKPVFMSSKDLVQRVFEQLEARAGQGELVTGVPTGYTDFDQMTAGLQKSDLIILAARPSMGKTALALNMGMRAAIQHDVPVAVFSLEMSMDQLMMRLLGCHGRVDLSRLRSGYLNDEDWSRLYQSAEDLSRAPIYIDDTPALSTMEIRARSRRLKAEKGVGLIIVDYLQLMRSSHKSDSREQEISDISRNLKALAKELEVPVIALSQLNRKVEERSDKRPMISDLRESGAIEQDADVIVFIYRDAAYNKAEDNPNKNIAEIIIGKQRNGPVGAIRLGYFGQYTVFENLTEVGLPSEDGGAY</sequence>
<dbReference type="FunFam" id="3.40.50.300:FF:000076">
    <property type="entry name" value="Replicative DNA helicase"/>
    <property type="match status" value="1"/>
</dbReference>
<evidence type="ECO:0000313" key="15">
    <source>
        <dbReference type="EMBL" id="ACU89918.1"/>
    </source>
</evidence>
<evidence type="ECO:0000256" key="2">
    <source>
        <dbReference type="ARBA" id="ARBA00022515"/>
    </source>
</evidence>
<dbReference type="EC" id="5.6.2.3" evidence="12 13"/>
<keyword evidence="6 13" id="KW-0347">Helicase</keyword>
<dbReference type="Proteomes" id="UP000002216">
    <property type="component" value="Chromosome"/>
</dbReference>
<evidence type="ECO:0000256" key="7">
    <source>
        <dbReference type="ARBA" id="ARBA00022840"/>
    </source>
</evidence>
<organism evidence="15 16">
    <name type="scientific">Desulfomicrobium baculatum (strain DSM 4028 / VKM B-1378 / X)</name>
    <name type="common">Desulfovibrio baculatus</name>
    <dbReference type="NCBI Taxonomy" id="525897"/>
    <lineage>
        <taxon>Bacteria</taxon>
        <taxon>Pseudomonadati</taxon>
        <taxon>Thermodesulfobacteriota</taxon>
        <taxon>Desulfovibrionia</taxon>
        <taxon>Desulfovibrionales</taxon>
        <taxon>Desulfomicrobiaceae</taxon>
        <taxon>Desulfomicrobium</taxon>
    </lineage>
</organism>
<dbReference type="eggNOG" id="COG0305">
    <property type="taxonomic scope" value="Bacteria"/>
</dbReference>
<dbReference type="SUPFAM" id="SSF48024">
    <property type="entry name" value="N-terminal domain of DnaB helicase"/>
    <property type="match status" value="1"/>
</dbReference>
<evidence type="ECO:0000256" key="4">
    <source>
        <dbReference type="ARBA" id="ARBA00022741"/>
    </source>
</evidence>
<dbReference type="KEGG" id="dba:Dbac_1827"/>
<dbReference type="InterPro" id="IPR027417">
    <property type="entry name" value="P-loop_NTPase"/>
</dbReference>
<proteinExistence type="inferred from homology"/>
<evidence type="ECO:0000256" key="3">
    <source>
        <dbReference type="ARBA" id="ARBA00022705"/>
    </source>
</evidence>
<dbReference type="AlphaFoldDB" id="C7LWN5"/>
<evidence type="ECO:0000256" key="8">
    <source>
        <dbReference type="ARBA" id="ARBA00023125"/>
    </source>
</evidence>
<evidence type="ECO:0000256" key="11">
    <source>
        <dbReference type="ARBA" id="ARBA00048954"/>
    </source>
</evidence>
<keyword evidence="7 13" id="KW-0067">ATP-binding</keyword>
<dbReference type="FunFam" id="1.10.860.10:FF:000001">
    <property type="entry name" value="Replicative DNA helicase"/>
    <property type="match status" value="1"/>
</dbReference>
<dbReference type="PANTHER" id="PTHR30153">
    <property type="entry name" value="REPLICATIVE DNA HELICASE DNAB"/>
    <property type="match status" value="1"/>
</dbReference>
<dbReference type="GO" id="GO:0005524">
    <property type="term" value="F:ATP binding"/>
    <property type="evidence" value="ECO:0007669"/>
    <property type="project" value="UniProtKB-UniRule"/>
</dbReference>
<dbReference type="GO" id="GO:0043139">
    <property type="term" value="F:5'-3' DNA helicase activity"/>
    <property type="evidence" value="ECO:0007669"/>
    <property type="project" value="UniProtKB-EC"/>
</dbReference>
<comment type="similarity">
    <text evidence="1 13">Belongs to the helicase family. DnaB subfamily.</text>
</comment>
<name>C7LWN5_DESBD</name>
<dbReference type="InterPro" id="IPR016136">
    <property type="entry name" value="DNA_helicase_N/primase_C"/>
</dbReference>
<dbReference type="InterPro" id="IPR007692">
    <property type="entry name" value="DNA_helicase_DnaB"/>
</dbReference>
<keyword evidence="16" id="KW-1185">Reference proteome</keyword>
<dbReference type="Pfam" id="PF00772">
    <property type="entry name" value="DnaB"/>
    <property type="match status" value="1"/>
</dbReference>
<dbReference type="GO" id="GO:0042802">
    <property type="term" value="F:identical protein binding"/>
    <property type="evidence" value="ECO:0007669"/>
    <property type="project" value="UniProtKB-ARBA"/>
</dbReference>
<keyword evidence="3 13" id="KW-0235">DNA replication</keyword>
<comment type="function">
    <text evidence="10 13">The main replicative DNA helicase, it participates in initiation and elongation during chromosome replication. Travels ahead of the DNA replisome, separating dsDNA into templates for DNA synthesis. A processive ATP-dependent 5'-3' DNA helicase it has DNA-dependent ATPase activity.</text>
</comment>
<evidence type="ECO:0000256" key="6">
    <source>
        <dbReference type="ARBA" id="ARBA00022806"/>
    </source>
</evidence>
<dbReference type="InterPro" id="IPR036185">
    <property type="entry name" value="DNA_heli_DnaB-like_N_sf"/>
</dbReference>
<keyword evidence="4 13" id="KW-0547">Nucleotide-binding</keyword>
<dbReference type="CDD" id="cd00984">
    <property type="entry name" value="DnaB_C"/>
    <property type="match status" value="1"/>
</dbReference>
<evidence type="ECO:0000256" key="12">
    <source>
        <dbReference type="NCBIfam" id="TIGR00665"/>
    </source>
</evidence>
<evidence type="ECO:0000256" key="9">
    <source>
        <dbReference type="ARBA" id="ARBA00023235"/>
    </source>
</evidence>
<dbReference type="InterPro" id="IPR007694">
    <property type="entry name" value="DNA_helicase_DnaB-like_C"/>
</dbReference>
<evidence type="ECO:0000313" key="16">
    <source>
        <dbReference type="Proteomes" id="UP000002216"/>
    </source>
</evidence>
<dbReference type="GO" id="GO:0006269">
    <property type="term" value="P:DNA replication, synthesis of primer"/>
    <property type="evidence" value="ECO:0007669"/>
    <property type="project" value="UniProtKB-UniRule"/>
</dbReference>
<dbReference type="GO" id="GO:0003677">
    <property type="term" value="F:DNA binding"/>
    <property type="evidence" value="ECO:0007669"/>
    <property type="project" value="UniProtKB-UniRule"/>
</dbReference>
<gene>
    <name evidence="15" type="ordered locus">Dbac_1827</name>
</gene>
<keyword evidence="2 13" id="KW-0639">Primosome</keyword>
<evidence type="ECO:0000256" key="1">
    <source>
        <dbReference type="ARBA" id="ARBA00008428"/>
    </source>
</evidence>
<dbReference type="NCBIfam" id="NF004384">
    <property type="entry name" value="PRK05748.1"/>
    <property type="match status" value="1"/>
</dbReference>
<comment type="catalytic activity">
    <reaction evidence="11 13">
        <text>ATP + H2O = ADP + phosphate + H(+)</text>
        <dbReference type="Rhea" id="RHEA:13065"/>
        <dbReference type="ChEBI" id="CHEBI:15377"/>
        <dbReference type="ChEBI" id="CHEBI:15378"/>
        <dbReference type="ChEBI" id="CHEBI:30616"/>
        <dbReference type="ChEBI" id="CHEBI:43474"/>
        <dbReference type="ChEBI" id="CHEBI:456216"/>
        <dbReference type="EC" id="5.6.2.3"/>
    </reaction>
</comment>
<reference evidence="15 16" key="1">
    <citation type="journal article" date="2009" name="Stand. Genomic Sci.">
        <title>Complete genome sequence of Desulfomicrobium baculatum type strain (X).</title>
        <authorList>
            <person name="Copeland A."/>
            <person name="Spring S."/>
            <person name="Goker M."/>
            <person name="Schneider S."/>
            <person name="Lapidus A."/>
            <person name="Del Rio T.G."/>
            <person name="Tice H."/>
            <person name="Cheng J.F."/>
            <person name="Chen F."/>
            <person name="Nolan M."/>
            <person name="Bruce D."/>
            <person name="Goodwin L."/>
            <person name="Pitluck S."/>
            <person name="Ivanova N."/>
            <person name="Mavrommatis K."/>
            <person name="Ovchinnikova G."/>
            <person name="Pati A."/>
            <person name="Chen A."/>
            <person name="Palaniappan K."/>
            <person name="Land M."/>
            <person name="Hauser L."/>
            <person name="Chang Y.J."/>
            <person name="Jeffries C.C."/>
            <person name="Meincke L."/>
            <person name="Sims D."/>
            <person name="Brettin T."/>
            <person name="Detter J.C."/>
            <person name="Han C."/>
            <person name="Chain P."/>
            <person name="Bristow J."/>
            <person name="Eisen J.A."/>
            <person name="Markowitz V."/>
            <person name="Hugenholtz P."/>
            <person name="Kyrpides N.C."/>
            <person name="Klenk H.P."/>
            <person name="Lucas S."/>
        </authorList>
    </citation>
    <scope>NUCLEOTIDE SEQUENCE [LARGE SCALE GENOMIC DNA]</scope>
    <source>
        <strain evidence="16">DSM 4028 / VKM B-1378 / X</strain>
    </source>
</reference>
<dbReference type="GO" id="GO:1990077">
    <property type="term" value="C:primosome complex"/>
    <property type="evidence" value="ECO:0007669"/>
    <property type="project" value="UniProtKB-UniRule"/>
</dbReference>
<dbReference type="InterPro" id="IPR007693">
    <property type="entry name" value="DNA_helicase_DnaB-like_N"/>
</dbReference>
<dbReference type="RefSeq" id="WP_015774009.1">
    <property type="nucleotide sequence ID" value="NC_013173.1"/>
</dbReference>
<dbReference type="Gene3D" id="1.10.860.10">
    <property type="entry name" value="DNAb Helicase, Chain A"/>
    <property type="match status" value="1"/>
</dbReference>
<dbReference type="STRING" id="525897.Dbac_1827"/>
<accession>C7LWN5</accession>
<evidence type="ECO:0000256" key="10">
    <source>
        <dbReference type="ARBA" id="ARBA00044932"/>
    </source>
</evidence>
<feature type="domain" description="SF4 helicase" evidence="14">
    <location>
        <begin position="205"/>
        <end position="472"/>
    </location>
</feature>
<dbReference type="GO" id="GO:0016887">
    <property type="term" value="F:ATP hydrolysis activity"/>
    <property type="evidence" value="ECO:0007669"/>
    <property type="project" value="RHEA"/>
</dbReference>
<dbReference type="Gene3D" id="3.40.50.300">
    <property type="entry name" value="P-loop containing nucleotide triphosphate hydrolases"/>
    <property type="match status" value="1"/>
</dbReference>
<evidence type="ECO:0000256" key="5">
    <source>
        <dbReference type="ARBA" id="ARBA00022801"/>
    </source>
</evidence>
<dbReference type="HOGENOM" id="CLU_005373_0_0_7"/>
<keyword evidence="9" id="KW-0413">Isomerase</keyword>
<keyword evidence="5 13" id="KW-0378">Hydrolase</keyword>
<dbReference type="Pfam" id="PF03796">
    <property type="entry name" value="DnaB_C"/>
    <property type="match status" value="1"/>
</dbReference>